<dbReference type="GO" id="GO:0016020">
    <property type="term" value="C:membrane"/>
    <property type="evidence" value="ECO:0007669"/>
    <property type="project" value="TreeGrafter"/>
</dbReference>
<accession>A0A7I8VCZ4</accession>
<organism evidence="2 3">
    <name type="scientific">Dimorphilus gyrociliatus</name>
    <dbReference type="NCBI Taxonomy" id="2664684"/>
    <lineage>
        <taxon>Eukaryota</taxon>
        <taxon>Metazoa</taxon>
        <taxon>Spiralia</taxon>
        <taxon>Lophotrochozoa</taxon>
        <taxon>Annelida</taxon>
        <taxon>Polychaeta</taxon>
        <taxon>Polychaeta incertae sedis</taxon>
        <taxon>Dinophilidae</taxon>
        <taxon>Dimorphilus</taxon>
    </lineage>
</organism>
<gene>
    <name evidence="2" type="ORF">DGYR_LOCUS1546</name>
</gene>
<dbReference type="OrthoDB" id="431202at2759"/>
<proteinExistence type="predicted"/>
<keyword evidence="1" id="KW-1133">Transmembrane helix</keyword>
<keyword evidence="3" id="KW-1185">Reference proteome</keyword>
<feature type="transmembrane region" description="Helical" evidence="1">
    <location>
        <begin position="198"/>
        <end position="219"/>
    </location>
</feature>
<dbReference type="AlphaFoldDB" id="A0A7I8VCZ4"/>
<evidence type="ECO:0000313" key="3">
    <source>
        <dbReference type="Proteomes" id="UP000549394"/>
    </source>
</evidence>
<feature type="transmembrane region" description="Helical" evidence="1">
    <location>
        <begin position="157"/>
        <end position="178"/>
    </location>
</feature>
<feature type="transmembrane region" description="Helical" evidence="1">
    <location>
        <begin position="101"/>
        <end position="122"/>
    </location>
</feature>
<dbReference type="EMBL" id="CAJFCJ010000002">
    <property type="protein sequence ID" value="CAD5112392.1"/>
    <property type="molecule type" value="Genomic_DNA"/>
</dbReference>
<keyword evidence="1" id="KW-0472">Membrane</keyword>
<dbReference type="InterPro" id="IPR022127">
    <property type="entry name" value="STIMATE/YPL162C"/>
</dbReference>
<sequence>MDVNDTKESLSSEIHLTNKSSDDEYHCNQHALTGELGLIVQALLAFIAFSALIIKRFCEPKEHRRSWLIWFFDTSKQGIGAAVIHFANVFLASMFKGDPCTWYFISFLLDSSIGLLIIWIGLKISNYWATWKGYDLLHFGEYGTPPKIQAWIGQSGLYILVMLVEKFLVTLLVLPHFWKKVREVLTSPISNPKLELVIVMFIVPFIVNAFVFWVVDNFLKRHIKLSNSIPSTPTSRYVRAKQKDDSDSEILLTAEEEEDIIIEGRNESYRLLNSTRS</sequence>
<reference evidence="2 3" key="1">
    <citation type="submission" date="2020-08" db="EMBL/GenBank/DDBJ databases">
        <authorList>
            <person name="Hejnol A."/>
        </authorList>
    </citation>
    <scope>NUCLEOTIDE SEQUENCE [LARGE SCALE GENOMIC DNA]</scope>
</reference>
<evidence type="ECO:0000313" key="2">
    <source>
        <dbReference type="EMBL" id="CAD5112392.1"/>
    </source>
</evidence>
<evidence type="ECO:0000256" key="1">
    <source>
        <dbReference type="SAM" id="Phobius"/>
    </source>
</evidence>
<protein>
    <submittedName>
        <fullName evidence="2">DgyrCDS1613</fullName>
    </submittedName>
</protein>
<feature type="transmembrane region" description="Helical" evidence="1">
    <location>
        <begin position="38"/>
        <end position="58"/>
    </location>
</feature>
<keyword evidence="1" id="KW-0812">Transmembrane</keyword>
<dbReference type="PANTHER" id="PTHR31735">
    <property type="entry name" value="VACUOLAR MEMBRANE PROTEIN YPL162C"/>
    <property type="match status" value="1"/>
</dbReference>
<comment type="caution">
    <text evidence="2">The sequence shown here is derived from an EMBL/GenBank/DDBJ whole genome shotgun (WGS) entry which is preliminary data.</text>
</comment>
<dbReference type="Pfam" id="PF12400">
    <property type="entry name" value="STIMATE"/>
    <property type="match status" value="1"/>
</dbReference>
<name>A0A7I8VCZ4_9ANNE</name>
<feature type="transmembrane region" description="Helical" evidence="1">
    <location>
        <begin position="78"/>
        <end position="95"/>
    </location>
</feature>
<dbReference type="PANTHER" id="PTHR31735:SF1">
    <property type="entry name" value="VACUOLAR MEMBRANE PROTEIN YPL162C"/>
    <property type="match status" value="1"/>
</dbReference>
<dbReference type="Proteomes" id="UP000549394">
    <property type="component" value="Unassembled WGS sequence"/>
</dbReference>